<dbReference type="InterPro" id="IPR006140">
    <property type="entry name" value="D-isomer_DH_NAD-bd"/>
</dbReference>
<dbReference type="PANTHER" id="PTHR43761:SF1">
    <property type="entry name" value="D-ISOMER SPECIFIC 2-HYDROXYACID DEHYDROGENASE CATALYTIC DOMAIN-CONTAINING PROTEIN-RELATED"/>
    <property type="match status" value="1"/>
</dbReference>
<dbReference type="Gene3D" id="3.40.50.720">
    <property type="entry name" value="NAD(P)-binding Rossmann-like Domain"/>
    <property type="match status" value="2"/>
</dbReference>
<feature type="domain" description="D-isomer specific 2-hydroxyacid dehydrogenase NAD-binding" evidence="6">
    <location>
        <begin position="106"/>
        <end position="278"/>
    </location>
</feature>
<dbReference type="InterPro" id="IPR006139">
    <property type="entry name" value="D-isomer_2_OHA_DH_cat_dom"/>
</dbReference>
<evidence type="ECO:0000259" key="5">
    <source>
        <dbReference type="Pfam" id="PF00389"/>
    </source>
</evidence>
<dbReference type="SUPFAM" id="SSF52283">
    <property type="entry name" value="Formate/glycerate dehydrogenase catalytic domain-like"/>
    <property type="match status" value="1"/>
</dbReference>
<dbReference type="PANTHER" id="PTHR43761">
    <property type="entry name" value="D-ISOMER SPECIFIC 2-HYDROXYACID DEHYDROGENASE FAMILY PROTEIN (AFU_ORTHOLOGUE AFUA_1G13630)"/>
    <property type="match status" value="1"/>
</dbReference>
<feature type="domain" description="D-isomer specific 2-hydroxyacid dehydrogenase catalytic" evidence="5">
    <location>
        <begin position="5"/>
        <end position="310"/>
    </location>
</feature>
<dbReference type="EMBL" id="JAAMFJ010000002">
    <property type="protein sequence ID" value="MBS9336360.1"/>
    <property type="molecule type" value="Genomic_DNA"/>
</dbReference>
<keyword evidence="8" id="KW-1185">Reference proteome</keyword>
<reference evidence="7 8" key="1">
    <citation type="submission" date="2020-02" db="EMBL/GenBank/DDBJ databases">
        <title>Fructobacillus sp. isolated from paper mulberry of Taiwan.</title>
        <authorList>
            <person name="Lin S.-T."/>
        </authorList>
    </citation>
    <scope>NUCLEOTIDE SEQUENCE [LARGE SCALE GENOMIC DNA]</scope>
    <source>
        <strain evidence="7 8">M1-21</strain>
    </source>
</reference>
<accession>A0ABS5QT94</accession>
<evidence type="ECO:0000313" key="8">
    <source>
        <dbReference type="Proteomes" id="UP000735205"/>
    </source>
</evidence>
<name>A0ABS5QT94_9LACO</name>
<protein>
    <submittedName>
        <fullName evidence="7">Hydroxyacid dehydrogenase</fullName>
    </submittedName>
</protein>
<sequence length="311" mass="32825">MAKKILVFNGVNDSAIKELQAAGYEVVANAQTSDQDFAPDPDVVGILLMMFKIDGAVMDRFPNLKVIARHGVGYDNVDLAAAKERGIVVANTPGANATAVAETAVALMLMAGRLYDTDKRGITDEKAKAYASTHPGMQVCNKVVGILGFGHIGRTVAELLTGFGVEVLAYARHDKDVPNGRMASLDEIFEKADFVVSTLPATEKTTKLVNEAAFKKMKQTAVLVNVGRGPVVDEAALIIALKAGEIAGAGLDVVEKEPISPSNELLSLENTYVLPHVAGGSREAKKAIAKTAAENILDVLAGKGTKNQVNE</sequence>
<evidence type="ECO:0000256" key="4">
    <source>
        <dbReference type="RuleBase" id="RU003719"/>
    </source>
</evidence>
<dbReference type="PROSITE" id="PS00671">
    <property type="entry name" value="D_2_HYDROXYACID_DH_3"/>
    <property type="match status" value="1"/>
</dbReference>
<comment type="similarity">
    <text evidence="1 4">Belongs to the D-isomer specific 2-hydroxyacid dehydrogenase family.</text>
</comment>
<dbReference type="InterPro" id="IPR029753">
    <property type="entry name" value="D-isomer_DH_CS"/>
</dbReference>
<evidence type="ECO:0000313" key="7">
    <source>
        <dbReference type="EMBL" id="MBS9336360.1"/>
    </source>
</evidence>
<dbReference type="Proteomes" id="UP000735205">
    <property type="component" value="Unassembled WGS sequence"/>
</dbReference>
<dbReference type="Pfam" id="PF02826">
    <property type="entry name" value="2-Hacid_dh_C"/>
    <property type="match status" value="1"/>
</dbReference>
<proteinExistence type="inferred from homology"/>
<keyword evidence="2 4" id="KW-0560">Oxidoreductase</keyword>
<dbReference type="Pfam" id="PF00389">
    <property type="entry name" value="2-Hacid_dh"/>
    <property type="match status" value="1"/>
</dbReference>
<evidence type="ECO:0000259" key="6">
    <source>
        <dbReference type="Pfam" id="PF02826"/>
    </source>
</evidence>
<evidence type="ECO:0000256" key="2">
    <source>
        <dbReference type="ARBA" id="ARBA00023002"/>
    </source>
</evidence>
<keyword evidence="3" id="KW-0520">NAD</keyword>
<dbReference type="RefSeq" id="WP_213792921.1">
    <property type="nucleotide sequence ID" value="NZ_JAAMFJ010000002.1"/>
</dbReference>
<dbReference type="InterPro" id="IPR036291">
    <property type="entry name" value="NAD(P)-bd_dom_sf"/>
</dbReference>
<gene>
    <name evidence="7" type="ORF">G6R28_03820</name>
</gene>
<organism evidence="7 8">
    <name type="scientific">Fructobacillus papyrifericola</name>
    <dbReference type="NCBI Taxonomy" id="2713172"/>
    <lineage>
        <taxon>Bacteria</taxon>
        <taxon>Bacillati</taxon>
        <taxon>Bacillota</taxon>
        <taxon>Bacilli</taxon>
        <taxon>Lactobacillales</taxon>
        <taxon>Lactobacillaceae</taxon>
        <taxon>Fructobacillus</taxon>
    </lineage>
</organism>
<evidence type="ECO:0000256" key="3">
    <source>
        <dbReference type="ARBA" id="ARBA00023027"/>
    </source>
</evidence>
<dbReference type="SUPFAM" id="SSF51735">
    <property type="entry name" value="NAD(P)-binding Rossmann-fold domains"/>
    <property type="match status" value="1"/>
</dbReference>
<dbReference type="InterPro" id="IPR050418">
    <property type="entry name" value="D-iso_2-hydroxyacid_DH_PdxB"/>
</dbReference>
<comment type="caution">
    <text evidence="7">The sequence shown here is derived from an EMBL/GenBank/DDBJ whole genome shotgun (WGS) entry which is preliminary data.</text>
</comment>
<evidence type="ECO:0000256" key="1">
    <source>
        <dbReference type="ARBA" id="ARBA00005854"/>
    </source>
</evidence>